<evidence type="ECO:0000313" key="2">
    <source>
        <dbReference type="EMBL" id="SEL92080.1"/>
    </source>
</evidence>
<keyword evidence="1" id="KW-1133">Transmembrane helix</keyword>
<gene>
    <name evidence="2" type="ORF">SAMN05661044_03738</name>
</gene>
<reference evidence="3" key="1">
    <citation type="submission" date="2016-10" db="EMBL/GenBank/DDBJ databases">
        <authorList>
            <person name="Varghese N."/>
            <person name="Submissions S."/>
        </authorList>
    </citation>
    <scope>NUCLEOTIDE SEQUENCE [LARGE SCALE GENOMIC DNA]</scope>
    <source>
        <strain evidence="3">DSM 18733</strain>
    </source>
</reference>
<evidence type="ECO:0000256" key="1">
    <source>
        <dbReference type="SAM" id="Phobius"/>
    </source>
</evidence>
<proteinExistence type="predicted"/>
<feature type="transmembrane region" description="Helical" evidence="1">
    <location>
        <begin position="33"/>
        <end position="50"/>
    </location>
</feature>
<accession>A0A1H7U4S7</accession>
<dbReference type="Proteomes" id="UP000199421">
    <property type="component" value="Unassembled WGS sequence"/>
</dbReference>
<sequence>MICKKIHTLLIGKKHITSLFVKRVYQCTRCMKITNYFFMLPLCLVVLTTACNQPDNKNKKETITDTSKISSTDSLRNVEQSNKDSISLNLIDGSAQQEALMAQGKRIVFSFETKILGKLSATVKAAEPNGNVRIAQIFMPDNSADGPFGQEMEYNLKEPGVYRIVVSENQMAGNPYNGPFTLKIKISRR</sequence>
<keyword evidence="3" id="KW-1185">Reference proteome</keyword>
<organism evidence="2 3">
    <name type="scientific">Olivibacter domesticus</name>
    <name type="common">Pseudosphingobacterium domesticum</name>
    <dbReference type="NCBI Taxonomy" id="407022"/>
    <lineage>
        <taxon>Bacteria</taxon>
        <taxon>Pseudomonadati</taxon>
        <taxon>Bacteroidota</taxon>
        <taxon>Sphingobacteriia</taxon>
        <taxon>Sphingobacteriales</taxon>
        <taxon>Sphingobacteriaceae</taxon>
        <taxon>Olivibacter</taxon>
    </lineage>
</organism>
<evidence type="ECO:0000313" key="3">
    <source>
        <dbReference type="Proteomes" id="UP000199421"/>
    </source>
</evidence>
<keyword evidence="1" id="KW-0812">Transmembrane</keyword>
<dbReference type="EMBL" id="FOAF01000005">
    <property type="protein sequence ID" value="SEL92080.1"/>
    <property type="molecule type" value="Genomic_DNA"/>
</dbReference>
<protein>
    <submittedName>
        <fullName evidence="2">Uncharacterized protein</fullName>
    </submittedName>
</protein>
<dbReference type="STRING" id="407022.SAMN05661044_03738"/>
<name>A0A1H7U4S7_OLID1</name>
<dbReference type="AlphaFoldDB" id="A0A1H7U4S7"/>
<keyword evidence="1" id="KW-0472">Membrane</keyword>